<feature type="chain" id="PRO_5008955197" description="Flagellar L-ring protein" evidence="8">
    <location>
        <begin position="18"/>
        <end position="239"/>
    </location>
</feature>
<dbReference type="GO" id="GO:0009279">
    <property type="term" value="C:cell outer membrane"/>
    <property type="evidence" value="ECO:0007669"/>
    <property type="project" value="UniProtKB-SubCell"/>
</dbReference>
<keyword evidence="9" id="KW-0966">Cell projection</keyword>
<comment type="subcellular location">
    <subcellularLocation>
        <location evidence="7">Cell outer membrane</location>
        <topology evidence="7">Lipid-anchor</topology>
    </subcellularLocation>
    <subcellularLocation>
        <location evidence="7">Bacterial flagellum basal body</location>
    </subcellularLocation>
</comment>
<evidence type="ECO:0000313" key="9">
    <source>
        <dbReference type="EMBL" id="EGF91197.1"/>
    </source>
</evidence>
<evidence type="ECO:0000256" key="8">
    <source>
        <dbReference type="SAM" id="SignalP"/>
    </source>
</evidence>
<evidence type="ECO:0000256" key="1">
    <source>
        <dbReference type="ARBA" id="ARBA00002591"/>
    </source>
</evidence>
<dbReference type="RefSeq" id="WP_006273393.1">
    <property type="nucleotide sequence ID" value="NZ_GL883078.1"/>
</dbReference>
<proteinExistence type="inferred from homology"/>
<gene>
    <name evidence="7" type="primary">flgH</name>
    <name evidence="9" type="ORF">ABI_26120</name>
</gene>
<keyword evidence="7" id="KW-0449">Lipoprotein</keyword>
<dbReference type="PANTHER" id="PTHR34933:SF1">
    <property type="entry name" value="FLAGELLAR L-RING PROTEIN"/>
    <property type="match status" value="1"/>
</dbReference>
<comment type="similarity">
    <text evidence="2 7">Belongs to the FlgH family.</text>
</comment>
<keyword evidence="3 7" id="KW-0732">Signal</keyword>
<dbReference type="Pfam" id="PF02107">
    <property type="entry name" value="FlgH"/>
    <property type="match status" value="1"/>
</dbReference>
<dbReference type="OrthoDB" id="9789227at2"/>
<dbReference type="HOGENOM" id="CLU_069313_1_2_5"/>
<evidence type="ECO:0000256" key="6">
    <source>
        <dbReference type="ARBA" id="ARBA00023237"/>
    </source>
</evidence>
<dbReference type="PROSITE" id="PS51257">
    <property type="entry name" value="PROKAR_LIPOPROTEIN"/>
    <property type="match status" value="1"/>
</dbReference>
<comment type="subunit">
    <text evidence="7">The basal body constitutes a major portion of the flagellar organelle and consists of four rings (L,P,S, and M) mounted on a central rod.</text>
</comment>
<keyword evidence="9" id="KW-0282">Flagellum</keyword>
<dbReference type="AlphaFoldDB" id="F4QPD9"/>
<dbReference type="GO" id="GO:0009427">
    <property type="term" value="C:bacterial-type flagellum basal body, distal rod, L ring"/>
    <property type="evidence" value="ECO:0007669"/>
    <property type="project" value="InterPro"/>
</dbReference>
<dbReference type="GO" id="GO:0071973">
    <property type="term" value="P:bacterial-type flagellum-dependent cell motility"/>
    <property type="evidence" value="ECO:0007669"/>
    <property type="project" value="InterPro"/>
</dbReference>
<sequence length="239" mass="25379">MKTIALTALAFSAVTLGACGTVSETVKGPQLTAMAYPVAVIPAQQAVIQPAPASSNSLWRAGARTFFNDQRARNVGDILTIQVDIDDSAQTQNSTDRSRTNSYEASTPSIFGLESSLGKLLPSEYNPTRALGADGSSTFSGNGSVQRSEKISVTLAATVTGVMRNGNLVIQGHQEVRTGREMRVLSVAGIVRPEDISSTNTIRHTQLAEARISYGGKGDITNMQQAPVTQNIMDKFSPF</sequence>
<dbReference type="InterPro" id="IPR000527">
    <property type="entry name" value="Flag_Lring"/>
</dbReference>
<keyword evidence="4 7" id="KW-0472">Membrane</keyword>
<evidence type="ECO:0000256" key="5">
    <source>
        <dbReference type="ARBA" id="ARBA00023143"/>
    </source>
</evidence>
<evidence type="ECO:0000256" key="7">
    <source>
        <dbReference type="HAMAP-Rule" id="MF_00415"/>
    </source>
</evidence>
<evidence type="ECO:0000256" key="4">
    <source>
        <dbReference type="ARBA" id="ARBA00023136"/>
    </source>
</evidence>
<keyword evidence="9" id="KW-0969">Cilium</keyword>
<reference evidence="10" key="1">
    <citation type="submission" date="2011-03" db="EMBL/GenBank/DDBJ databases">
        <title>Draft genome sequence of Brevundimonas diminuta.</title>
        <authorList>
            <person name="Brown P.J.B."/>
            <person name="Buechlein A."/>
            <person name="Hemmerich C."/>
            <person name="Brun Y.V."/>
        </authorList>
    </citation>
    <scope>NUCLEOTIDE SEQUENCE [LARGE SCALE GENOMIC DNA]</scope>
    <source>
        <strain evidence="10">C19</strain>
    </source>
</reference>
<dbReference type="Proteomes" id="UP000006512">
    <property type="component" value="Unassembled WGS sequence"/>
</dbReference>
<evidence type="ECO:0000256" key="3">
    <source>
        <dbReference type="ARBA" id="ARBA00022729"/>
    </source>
</evidence>
<dbReference type="STRING" id="715226.ABI_26120"/>
<dbReference type="HAMAP" id="MF_00415">
    <property type="entry name" value="FlgH"/>
    <property type="match status" value="1"/>
</dbReference>
<keyword evidence="10" id="KW-1185">Reference proteome</keyword>
<comment type="function">
    <text evidence="1 7">Assembles around the rod to form the L-ring and probably protects the motor/basal body from shearing forces during rotation.</text>
</comment>
<evidence type="ECO:0000256" key="2">
    <source>
        <dbReference type="ARBA" id="ARBA00006929"/>
    </source>
</evidence>
<accession>F4QPD9</accession>
<protein>
    <recommendedName>
        <fullName evidence="7">Flagellar L-ring protein</fullName>
    </recommendedName>
    <alternativeName>
        <fullName evidence="7">Basal body L-ring protein</fullName>
    </alternativeName>
</protein>
<dbReference type="EMBL" id="GL883078">
    <property type="protein sequence ID" value="EGF91197.1"/>
    <property type="molecule type" value="Genomic_DNA"/>
</dbReference>
<feature type="signal peptide" evidence="8">
    <location>
        <begin position="1"/>
        <end position="17"/>
    </location>
</feature>
<evidence type="ECO:0000313" key="10">
    <source>
        <dbReference type="Proteomes" id="UP000006512"/>
    </source>
</evidence>
<dbReference type="PANTHER" id="PTHR34933">
    <property type="entry name" value="FLAGELLAR L-RING PROTEIN"/>
    <property type="match status" value="1"/>
</dbReference>
<dbReference type="GO" id="GO:0003774">
    <property type="term" value="F:cytoskeletal motor activity"/>
    <property type="evidence" value="ECO:0007669"/>
    <property type="project" value="InterPro"/>
</dbReference>
<name>F4QPD9_9CAUL</name>
<organism evidence="9 10">
    <name type="scientific">Asticcacaulis biprosthecium C19</name>
    <dbReference type="NCBI Taxonomy" id="715226"/>
    <lineage>
        <taxon>Bacteria</taxon>
        <taxon>Pseudomonadati</taxon>
        <taxon>Pseudomonadota</taxon>
        <taxon>Alphaproteobacteria</taxon>
        <taxon>Caulobacterales</taxon>
        <taxon>Caulobacteraceae</taxon>
        <taxon>Asticcacaulis</taxon>
    </lineage>
</organism>
<dbReference type="eggNOG" id="COG2063">
    <property type="taxonomic scope" value="Bacteria"/>
</dbReference>
<keyword evidence="5 7" id="KW-0975">Bacterial flagellum</keyword>
<dbReference type="PRINTS" id="PR01008">
    <property type="entry name" value="FLGLRINGFLGH"/>
</dbReference>
<keyword evidence="6 7" id="KW-0998">Cell outer membrane</keyword>
<dbReference type="NCBIfam" id="NF001305">
    <property type="entry name" value="PRK00249.1-5"/>
    <property type="match status" value="1"/>
</dbReference>